<comment type="caution">
    <text evidence="4">The sequence shown here is derived from an EMBL/GenBank/DDBJ whole genome shotgun (WGS) entry which is preliminary data.</text>
</comment>
<dbReference type="InterPro" id="IPR003736">
    <property type="entry name" value="PAAI_dom"/>
</dbReference>
<dbReference type="InterPro" id="IPR039298">
    <property type="entry name" value="ACOT13"/>
</dbReference>
<dbReference type="EMBL" id="BSYI01000003">
    <property type="protein sequence ID" value="GMG81264.1"/>
    <property type="molecule type" value="Genomic_DNA"/>
</dbReference>
<gene>
    <name evidence="4" type="ORF">LNKW23_04770</name>
</gene>
<proteinExistence type="inferred from homology"/>
<name>A0ABQ6LGR1_9RHOB</name>
<sequence length="166" mass="17570">MTGGGPRFARDPAELLTPAQLAELSGRAFLEGIRDGRLPAPPIAEPMGMRLVEVGDGRVVFEGRPGFSHYNPLGSVHGGWFGTILDSCMACAVQSRLPKGQGYTTLEYRVNILRAVTAETGVLRAVGEAVRVGRRTGVAEGRLLDEAGRICATGSTTCLVFAIEEA</sequence>
<dbReference type="Pfam" id="PF03061">
    <property type="entry name" value="4HBT"/>
    <property type="match status" value="1"/>
</dbReference>
<dbReference type="Proteomes" id="UP001239909">
    <property type="component" value="Unassembled WGS sequence"/>
</dbReference>
<organism evidence="4 5">
    <name type="scientific">Paralimibaculum aggregatum</name>
    <dbReference type="NCBI Taxonomy" id="3036245"/>
    <lineage>
        <taxon>Bacteria</taxon>
        <taxon>Pseudomonadati</taxon>
        <taxon>Pseudomonadota</taxon>
        <taxon>Alphaproteobacteria</taxon>
        <taxon>Rhodobacterales</taxon>
        <taxon>Paracoccaceae</taxon>
        <taxon>Paralimibaculum</taxon>
    </lineage>
</organism>
<reference evidence="4 5" key="1">
    <citation type="submission" date="2023-04" db="EMBL/GenBank/DDBJ databases">
        <title>Marinoamorphus aggregata gen. nov., sp. Nov., isolate from tissue of brittle star Ophioplocus japonicus.</title>
        <authorList>
            <person name="Kawano K."/>
            <person name="Sawayama S."/>
            <person name="Nakagawa S."/>
        </authorList>
    </citation>
    <scope>NUCLEOTIDE SEQUENCE [LARGE SCALE GENOMIC DNA]</scope>
    <source>
        <strain evidence="4 5">NKW23</strain>
    </source>
</reference>
<keyword evidence="2" id="KW-0378">Hydrolase</keyword>
<dbReference type="PANTHER" id="PTHR21660:SF1">
    <property type="entry name" value="ACYL-COENZYME A THIOESTERASE 13"/>
    <property type="match status" value="1"/>
</dbReference>
<evidence type="ECO:0000256" key="1">
    <source>
        <dbReference type="ARBA" id="ARBA00008324"/>
    </source>
</evidence>
<evidence type="ECO:0000259" key="3">
    <source>
        <dbReference type="Pfam" id="PF03061"/>
    </source>
</evidence>
<comment type="similarity">
    <text evidence="1">Belongs to the thioesterase PaaI family.</text>
</comment>
<accession>A0ABQ6LGR1</accession>
<dbReference type="NCBIfam" id="TIGR00369">
    <property type="entry name" value="unchar_dom_1"/>
    <property type="match status" value="1"/>
</dbReference>
<protein>
    <submittedName>
        <fullName evidence="4">PaaI family thioesterase</fullName>
    </submittedName>
</protein>
<feature type="domain" description="Thioesterase" evidence="3">
    <location>
        <begin position="74"/>
        <end position="152"/>
    </location>
</feature>
<dbReference type="RefSeq" id="WP_285669927.1">
    <property type="nucleotide sequence ID" value="NZ_BSYI01000003.1"/>
</dbReference>
<dbReference type="PANTHER" id="PTHR21660">
    <property type="entry name" value="THIOESTERASE SUPERFAMILY MEMBER-RELATED"/>
    <property type="match status" value="1"/>
</dbReference>
<dbReference type="SUPFAM" id="SSF54637">
    <property type="entry name" value="Thioesterase/thiol ester dehydrase-isomerase"/>
    <property type="match status" value="1"/>
</dbReference>
<evidence type="ECO:0000313" key="5">
    <source>
        <dbReference type="Proteomes" id="UP001239909"/>
    </source>
</evidence>
<keyword evidence="5" id="KW-1185">Reference proteome</keyword>
<dbReference type="Gene3D" id="3.10.129.10">
    <property type="entry name" value="Hotdog Thioesterase"/>
    <property type="match status" value="1"/>
</dbReference>
<evidence type="ECO:0000256" key="2">
    <source>
        <dbReference type="ARBA" id="ARBA00022801"/>
    </source>
</evidence>
<dbReference type="InterPro" id="IPR029069">
    <property type="entry name" value="HotDog_dom_sf"/>
</dbReference>
<evidence type="ECO:0000313" key="4">
    <source>
        <dbReference type="EMBL" id="GMG81264.1"/>
    </source>
</evidence>
<dbReference type="CDD" id="cd03443">
    <property type="entry name" value="PaaI_thioesterase"/>
    <property type="match status" value="1"/>
</dbReference>
<dbReference type="InterPro" id="IPR006683">
    <property type="entry name" value="Thioestr_dom"/>
</dbReference>